<dbReference type="AlphaFoldDB" id="A0A9W4QVZ8"/>
<dbReference type="Proteomes" id="UP001152467">
    <property type="component" value="Unassembled WGS sequence"/>
</dbReference>
<evidence type="ECO:0000313" key="4">
    <source>
        <dbReference type="Proteomes" id="UP001152467"/>
    </source>
</evidence>
<protein>
    <recommendedName>
        <fullName evidence="1">Pvc16 N-terminal domain-containing protein</fullName>
    </recommendedName>
</protein>
<gene>
    <name evidence="3" type="ORF">PSECIP111854_01642</name>
    <name evidence="2" type="ORF">PSECIP111951_00908</name>
</gene>
<dbReference type="Pfam" id="PF14065">
    <property type="entry name" value="Pvc16_N"/>
    <property type="match status" value="1"/>
</dbReference>
<dbReference type="EMBL" id="CAMAPC010000005">
    <property type="protein sequence ID" value="CAH9055755.1"/>
    <property type="molecule type" value="Genomic_DNA"/>
</dbReference>
<organism evidence="3 4">
    <name type="scientific">Pseudoalteromonas holothuriae</name>
    <dbReference type="NCBI Taxonomy" id="2963714"/>
    <lineage>
        <taxon>Bacteria</taxon>
        <taxon>Pseudomonadati</taxon>
        <taxon>Pseudomonadota</taxon>
        <taxon>Gammaproteobacteria</taxon>
        <taxon>Alteromonadales</taxon>
        <taxon>Pseudoalteromonadaceae</taxon>
        <taxon>Pseudoalteromonas</taxon>
    </lineage>
</organism>
<evidence type="ECO:0000259" key="1">
    <source>
        <dbReference type="Pfam" id="PF14065"/>
    </source>
</evidence>
<name>A0A9W4QVZ8_9GAMM</name>
<dbReference type="EMBL" id="CAMAPD010000003">
    <property type="protein sequence ID" value="CAH9053858.1"/>
    <property type="molecule type" value="Genomic_DNA"/>
</dbReference>
<sequence>MDPTLIFKVQQALKAFITEQALVFDSTDVQANSNSAISLSFQAPDKAFFDKVVTNTPAINCYLIGITEDIQRRQSEPPRTQMNFTQTHRTRFIEPKFISLTYMLTVWSKDEEKSAEIEHMILSYLIAGLGRYDFLPNELLQALQIDISPYGVRSQLFGNEQSEKVTGQVWQALGSTPKPTLIYSLSLPMPVFEPVQLPIIKEMNNKLDNKPS</sequence>
<comment type="caution">
    <text evidence="3">The sequence shown here is derived from an EMBL/GenBank/DDBJ whole genome shotgun (WGS) entry which is preliminary data.</text>
</comment>
<keyword evidence="4" id="KW-1185">Reference proteome</keyword>
<feature type="domain" description="Pvc16 N-terminal" evidence="1">
    <location>
        <begin position="9"/>
        <end position="191"/>
    </location>
</feature>
<proteinExistence type="predicted"/>
<evidence type="ECO:0000313" key="5">
    <source>
        <dbReference type="Proteomes" id="UP001152485"/>
    </source>
</evidence>
<dbReference type="RefSeq" id="WP_261592093.1">
    <property type="nucleotide sequence ID" value="NZ_CAMAPC010000005.1"/>
</dbReference>
<reference evidence="3 5" key="1">
    <citation type="submission" date="2022-07" db="EMBL/GenBank/DDBJ databases">
        <authorList>
            <person name="Criscuolo A."/>
        </authorList>
    </citation>
    <scope>NUCLEOTIDE SEQUENCE</scope>
    <source>
        <strain evidence="5">CIP 111951</strain>
        <strain evidence="3">CIP111854</strain>
        <strain evidence="2">CIP111951</strain>
    </source>
</reference>
<dbReference type="Proteomes" id="UP001152485">
    <property type="component" value="Unassembled WGS sequence"/>
</dbReference>
<dbReference type="InterPro" id="IPR025351">
    <property type="entry name" value="Pvc16_N"/>
</dbReference>
<evidence type="ECO:0000313" key="3">
    <source>
        <dbReference type="EMBL" id="CAH9055755.1"/>
    </source>
</evidence>
<accession>A0A9W4QVZ8</accession>
<evidence type="ECO:0000313" key="2">
    <source>
        <dbReference type="EMBL" id="CAH9053858.1"/>
    </source>
</evidence>